<dbReference type="FunFam" id="3.50.50.60:FF:000235">
    <property type="entry name" value="Glutathione reductase"/>
    <property type="match status" value="1"/>
</dbReference>
<dbReference type="GO" id="GO:0034599">
    <property type="term" value="P:cellular response to oxidative stress"/>
    <property type="evidence" value="ECO:0007669"/>
    <property type="project" value="TreeGrafter"/>
</dbReference>
<feature type="binding site" evidence="9">
    <location>
        <position position="303"/>
    </location>
    <ligand>
        <name>FAD</name>
        <dbReference type="ChEBI" id="CHEBI:57692"/>
    </ligand>
</feature>
<feature type="disulfide bond" description="Redox-active" evidence="10">
    <location>
        <begin position="42"/>
        <end position="47"/>
    </location>
</feature>
<dbReference type="InterPro" id="IPR046952">
    <property type="entry name" value="GSHR/TRXR-like"/>
</dbReference>
<comment type="similarity">
    <text evidence="1 11">Belongs to the class-I pyridine nucleotide-disulfide oxidoreductase family.</text>
</comment>
<dbReference type="PIRSF" id="PIRSF000350">
    <property type="entry name" value="Mercury_reductase_MerA"/>
    <property type="match status" value="1"/>
</dbReference>
<name>A0A423PGS8_9GAMM</name>
<dbReference type="EMBL" id="AYKG01000056">
    <property type="protein sequence ID" value="ROO24821.1"/>
    <property type="molecule type" value="Genomic_DNA"/>
</dbReference>
<dbReference type="Gene3D" id="3.30.390.30">
    <property type="match status" value="1"/>
</dbReference>
<dbReference type="GO" id="GO:0050661">
    <property type="term" value="F:NADP binding"/>
    <property type="evidence" value="ECO:0007669"/>
    <property type="project" value="InterPro"/>
</dbReference>
<dbReference type="EC" id="1.8.1.7" evidence="14"/>
<keyword evidence="15" id="KW-1185">Reference proteome</keyword>
<dbReference type="SUPFAM" id="SSF55424">
    <property type="entry name" value="FAD/NAD-linked reductases, dimerisation (C-terminal) domain"/>
    <property type="match status" value="1"/>
</dbReference>
<feature type="binding site" evidence="9">
    <location>
        <position position="262"/>
    </location>
    <ligand>
        <name>NAD(+)</name>
        <dbReference type="ChEBI" id="CHEBI:57540"/>
    </ligand>
</feature>
<feature type="binding site" evidence="9">
    <location>
        <begin position="173"/>
        <end position="180"/>
    </location>
    <ligand>
        <name>NAD(+)</name>
        <dbReference type="ChEBI" id="CHEBI:57540"/>
    </ligand>
</feature>
<feature type="active site" description="Proton acceptor" evidence="8">
    <location>
        <position position="439"/>
    </location>
</feature>
<dbReference type="SUPFAM" id="SSF51905">
    <property type="entry name" value="FAD/NAD(P)-binding domain"/>
    <property type="match status" value="1"/>
</dbReference>
<evidence type="ECO:0000313" key="15">
    <source>
        <dbReference type="Proteomes" id="UP000285310"/>
    </source>
</evidence>
<dbReference type="InterPro" id="IPR036188">
    <property type="entry name" value="FAD/NAD-bd_sf"/>
</dbReference>
<reference evidence="14 15" key="1">
    <citation type="submission" date="2013-10" db="EMBL/GenBank/DDBJ databases">
        <title>Salinisphaera japonica YTM-1 Genome Sequencing.</title>
        <authorList>
            <person name="Lai Q."/>
            <person name="Li C."/>
            <person name="Shao Z."/>
        </authorList>
    </citation>
    <scope>NUCLEOTIDE SEQUENCE [LARGE SCALE GENOMIC DNA]</scope>
    <source>
        <strain evidence="14 15">YTM-1</strain>
    </source>
</reference>
<dbReference type="PANTHER" id="PTHR42737">
    <property type="entry name" value="GLUTATHIONE REDUCTASE"/>
    <property type="match status" value="1"/>
</dbReference>
<feature type="binding site" evidence="9">
    <location>
        <position position="51"/>
    </location>
    <ligand>
        <name>FAD</name>
        <dbReference type="ChEBI" id="CHEBI:57692"/>
    </ligand>
</feature>
<dbReference type="GO" id="GO:0005829">
    <property type="term" value="C:cytosol"/>
    <property type="evidence" value="ECO:0007669"/>
    <property type="project" value="TreeGrafter"/>
</dbReference>
<accession>A0A423PGS8</accession>
<dbReference type="PRINTS" id="PR00411">
    <property type="entry name" value="PNDRDTASEI"/>
</dbReference>
<comment type="caution">
    <text evidence="14">The sequence shown here is derived from an EMBL/GenBank/DDBJ whole genome shotgun (WGS) entry which is preliminary data.</text>
</comment>
<dbReference type="OrthoDB" id="9800167at2"/>
<dbReference type="GO" id="GO:0006749">
    <property type="term" value="P:glutathione metabolic process"/>
    <property type="evidence" value="ECO:0007669"/>
    <property type="project" value="InterPro"/>
</dbReference>
<dbReference type="GO" id="GO:0045454">
    <property type="term" value="P:cell redox homeostasis"/>
    <property type="evidence" value="ECO:0007669"/>
    <property type="project" value="InterPro"/>
</dbReference>
<dbReference type="PRINTS" id="PR00368">
    <property type="entry name" value="FADPNR"/>
</dbReference>
<keyword evidence="9" id="KW-0520">NAD</keyword>
<dbReference type="FunFam" id="3.30.390.30:FF:000003">
    <property type="entry name" value="Glutathione reductase"/>
    <property type="match status" value="1"/>
</dbReference>
<evidence type="ECO:0000256" key="5">
    <source>
        <dbReference type="ARBA" id="ARBA00023002"/>
    </source>
</evidence>
<dbReference type="FunCoup" id="A0A423PGS8">
    <property type="interactions" value="475"/>
</dbReference>
<gene>
    <name evidence="14" type="ORF">SAJA_13515</name>
</gene>
<keyword evidence="5 11" id="KW-0560">Oxidoreductase</keyword>
<dbReference type="Gene3D" id="3.50.50.60">
    <property type="entry name" value="FAD/NAD(P)-binding domain"/>
    <property type="match status" value="2"/>
</dbReference>
<keyword evidence="6" id="KW-1015">Disulfide bond</keyword>
<dbReference type="InterPro" id="IPR001100">
    <property type="entry name" value="Pyr_nuc-diS_OxRdtase"/>
</dbReference>
<dbReference type="PANTHER" id="PTHR42737:SF2">
    <property type="entry name" value="GLUTATHIONE REDUCTASE"/>
    <property type="match status" value="1"/>
</dbReference>
<evidence type="ECO:0000256" key="6">
    <source>
        <dbReference type="ARBA" id="ARBA00023157"/>
    </source>
</evidence>
<proteinExistence type="inferred from homology"/>
<dbReference type="InterPro" id="IPR016156">
    <property type="entry name" value="FAD/NAD-linked_Rdtase_dimer_sf"/>
</dbReference>
<dbReference type="AlphaFoldDB" id="A0A423PGS8"/>
<dbReference type="Pfam" id="PF07992">
    <property type="entry name" value="Pyr_redox_2"/>
    <property type="match status" value="1"/>
</dbReference>
<evidence type="ECO:0000259" key="13">
    <source>
        <dbReference type="Pfam" id="PF07992"/>
    </source>
</evidence>
<organism evidence="14 15">
    <name type="scientific">Salinisphaera japonica YTM-1</name>
    <dbReference type="NCBI Taxonomy" id="1209778"/>
    <lineage>
        <taxon>Bacteria</taxon>
        <taxon>Pseudomonadati</taxon>
        <taxon>Pseudomonadota</taxon>
        <taxon>Gammaproteobacteria</taxon>
        <taxon>Salinisphaerales</taxon>
        <taxon>Salinisphaeraceae</taxon>
        <taxon>Salinisphaera</taxon>
    </lineage>
</organism>
<dbReference type="PROSITE" id="PS00076">
    <property type="entry name" value="PYRIDINE_REDOX_1"/>
    <property type="match status" value="1"/>
</dbReference>
<feature type="domain" description="Pyridine nucleotide-disulphide oxidoreductase dimerisation" evidence="12">
    <location>
        <begin position="339"/>
        <end position="449"/>
    </location>
</feature>
<dbReference type="NCBIfam" id="TIGR01421">
    <property type="entry name" value="gluta_reduc_1"/>
    <property type="match status" value="1"/>
</dbReference>
<dbReference type="Proteomes" id="UP000285310">
    <property type="component" value="Unassembled WGS sequence"/>
</dbReference>
<sequence>MSDHYDLIVIGGGSGGMATARRAASYGKRVALIERGRLGGTCVNVGCVPKKVMWHAAAYAEASAHAHNYGFTHPSAEHDWARLVANRRTYIERLNGIYDRNLDKDDVELVVGEASFAGEREVTVGDRRLTGEHVLIATGGKASWPEIPGAALGTDSDGFFEWESRPDSVAIVGSGYIACELACMLNGLGTRVSLLLRKEHVLKGFDAMLGDTLIERMREAGIDVQMNRQSVALHEQEGGHIAVEFEDGDTVKGFDRLIWAIGRVPNTDTLALEQIGLELAGDGTVPVDEWQDTALPGVHALGDVTGGPELTPVAIAAGRRLSDRLFGGMPERKLDYSNIPTVVFTHPPIGTVGLSEADARAQFGDDSVKIYTSHYVALYHGVLDDKTPSDMKLVCVGDEEKVVGAHVIGDGADEMTQGFAVAVKMGATKKDFDDTVAIHPTSAEEFVTMT</sequence>
<dbReference type="RefSeq" id="WP_123659152.1">
    <property type="nucleotide sequence ID" value="NZ_AYKG01000056.1"/>
</dbReference>
<evidence type="ECO:0000256" key="11">
    <source>
        <dbReference type="RuleBase" id="RU003691"/>
    </source>
</evidence>
<dbReference type="InterPro" id="IPR004099">
    <property type="entry name" value="Pyr_nucl-diS_OxRdtase_dimer"/>
</dbReference>
<evidence type="ECO:0000256" key="10">
    <source>
        <dbReference type="PIRSR" id="PIRSR000350-4"/>
    </source>
</evidence>
<dbReference type="Pfam" id="PF02852">
    <property type="entry name" value="Pyr_redox_dim"/>
    <property type="match status" value="1"/>
</dbReference>
<dbReference type="InParanoid" id="A0A423PGS8"/>
<keyword evidence="3 11" id="KW-0285">Flavoprotein</keyword>
<dbReference type="GO" id="GO:0050660">
    <property type="term" value="F:flavin adenine dinucleotide binding"/>
    <property type="evidence" value="ECO:0007669"/>
    <property type="project" value="InterPro"/>
</dbReference>
<protein>
    <submittedName>
        <fullName evidence="14">Glutathione reductase</fullName>
        <ecNumber evidence="14">1.8.1.7</ecNumber>
    </submittedName>
</protein>
<evidence type="ECO:0000256" key="1">
    <source>
        <dbReference type="ARBA" id="ARBA00007532"/>
    </source>
</evidence>
<dbReference type="NCBIfam" id="NF004776">
    <property type="entry name" value="PRK06116.1"/>
    <property type="match status" value="1"/>
</dbReference>
<evidence type="ECO:0000256" key="8">
    <source>
        <dbReference type="PIRSR" id="PIRSR000350-2"/>
    </source>
</evidence>
<dbReference type="InterPro" id="IPR023753">
    <property type="entry name" value="FAD/NAD-binding_dom"/>
</dbReference>
<keyword evidence="4 9" id="KW-0274">FAD</keyword>
<feature type="domain" description="FAD/NAD(P)-binding" evidence="13">
    <location>
        <begin position="5"/>
        <end position="318"/>
    </location>
</feature>
<dbReference type="InterPro" id="IPR012999">
    <property type="entry name" value="Pyr_OxRdtase_I_AS"/>
</dbReference>
<evidence type="ECO:0000259" key="12">
    <source>
        <dbReference type="Pfam" id="PF02852"/>
    </source>
</evidence>
<dbReference type="InterPro" id="IPR006322">
    <property type="entry name" value="Glutathione_Rdtase_euk/bac"/>
</dbReference>
<evidence type="ECO:0000256" key="4">
    <source>
        <dbReference type="ARBA" id="ARBA00022827"/>
    </source>
</evidence>
<comment type="cofactor">
    <cofactor evidence="9">
        <name>FAD</name>
        <dbReference type="ChEBI" id="CHEBI:57692"/>
    </cofactor>
    <text evidence="9">Binds 1 FAD per subunit.</text>
</comment>
<evidence type="ECO:0000256" key="2">
    <source>
        <dbReference type="ARBA" id="ARBA00011738"/>
    </source>
</evidence>
<evidence type="ECO:0000256" key="9">
    <source>
        <dbReference type="PIRSR" id="PIRSR000350-3"/>
    </source>
</evidence>
<dbReference type="GO" id="GO:0004362">
    <property type="term" value="F:glutathione-disulfide reductase (NADPH) activity"/>
    <property type="evidence" value="ECO:0007669"/>
    <property type="project" value="UniProtKB-EC"/>
</dbReference>
<evidence type="ECO:0000313" key="14">
    <source>
        <dbReference type="EMBL" id="ROO24821.1"/>
    </source>
</evidence>
<evidence type="ECO:0000256" key="7">
    <source>
        <dbReference type="ARBA" id="ARBA00023284"/>
    </source>
</evidence>
<keyword evidence="9" id="KW-0547">Nucleotide-binding</keyword>
<comment type="subunit">
    <text evidence="2">Homodimer.</text>
</comment>
<keyword evidence="7 11" id="KW-0676">Redox-active center</keyword>
<evidence type="ECO:0000256" key="3">
    <source>
        <dbReference type="ARBA" id="ARBA00022630"/>
    </source>
</evidence>